<proteinExistence type="predicted"/>
<evidence type="ECO:0000313" key="2">
    <source>
        <dbReference type="EMBL" id="KAK8026509.1"/>
    </source>
</evidence>
<reference evidence="2 3" key="1">
    <citation type="submission" date="2023-01" db="EMBL/GenBank/DDBJ databases">
        <title>Analysis of 21 Apiospora genomes using comparative genomics revels a genus with tremendous synthesis potential of carbohydrate active enzymes and secondary metabolites.</title>
        <authorList>
            <person name="Sorensen T."/>
        </authorList>
    </citation>
    <scope>NUCLEOTIDE SEQUENCE [LARGE SCALE GENOMIC DNA]</scope>
    <source>
        <strain evidence="2 3">CBS 20057</strain>
    </source>
</reference>
<gene>
    <name evidence="2" type="ORF">PG991_003565</name>
</gene>
<protein>
    <submittedName>
        <fullName evidence="2">Uncharacterized protein</fullName>
    </submittedName>
</protein>
<accession>A0ABR1S3Q6</accession>
<evidence type="ECO:0000256" key="1">
    <source>
        <dbReference type="SAM" id="MobiDB-lite"/>
    </source>
</evidence>
<dbReference type="Proteomes" id="UP001396898">
    <property type="component" value="Unassembled WGS sequence"/>
</dbReference>
<comment type="caution">
    <text evidence="2">The sequence shown here is derived from an EMBL/GenBank/DDBJ whole genome shotgun (WGS) entry which is preliminary data.</text>
</comment>
<feature type="region of interest" description="Disordered" evidence="1">
    <location>
        <begin position="1"/>
        <end position="55"/>
    </location>
</feature>
<evidence type="ECO:0000313" key="3">
    <source>
        <dbReference type="Proteomes" id="UP001396898"/>
    </source>
</evidence>
<dbReference type="EMBL" id="JAQQWI010000007">
    <property type="protein sequence ID" value="KAK8026509.1"/>
    <property type="molecule type" value="Genomic_DNA"/>
</dbReference>
<organism evidence="2 3">
    <name type="scientific">Apiospora marii</name>
    <dbReference type="NCBI Taxonomy" id="335849"/>
    <lineage>
        <taxon>Eukaryota</taxon>
        <taxon>Fungi</taxon>
        <taxon>Dikarya</taxon>
        <taxon>Ascomycota</taxon>
        <taxon>Pezizomycotina</taxon>
        <taxon>Sordariomycetes</taxon>
        <taxon>Xylariomycetidae</taxon>
        <taxon>Amphisphaeriales</taxon>
        <taxon>Apiosporaceae</taxon>
        <taxon>Apiospora</taxon>
    </lineage>
</organism>
<name>A0ABR1S3Q6_9PEZI</name>
<keyword evidence="3" id="KW-1185">Reference proteome</keyword>
<sequence length="92" mass="9877">MQEKPSRAKQSPDSRGGAGKPSIRARTALRCPSGDPSTETGGSVAEAMLDEGPINLSTVPPNDYWDADEIADPLEGESLAFRRLRALDRLPK</sequence>
<feature type="compositionally biased region" description="Basic and acidic residues" evidence="1">
    <location>
        <begin position="1"/>
        <end position="12"/>
    </location>
</feature>